<dbReference type="SUPFAM" id="SSF103473">
    <property type="entry name" value="MFS general substrate transporter"/>
    <property type="match status" value="1"/>
</dbReference>
<keyword evidence="2 6" id="KW-0812">Transmembrane</keyword>
<dbReference type="InterPro" id="IPR020846">
    <property type="entry name" value="MFS_dom"/>
</dbReference>
<feature type="transmembrane region" description="Helical" evidence="6">
    <location>
        <begin position="314"/>
        <end position="341"/>
    </location>
</feature>
<dbReference type="EMBL" id="UFQS01002095">
    <property type="protein sequence ID" value="SSX13219.1"/>
    <property type="molecule type" value="Genomic_DNA"/>
</dbReference>
<evidence type="ECO:0000313" key="9">
    <source>
        <dbReference type="EMBL" id="SSX21091.1"/>
    </source>
</evidence>
<keyword evidence="5" id="KW-0325">Glycoprotein</keyword>
<dbReference type="Gene3D" id="1.20.1250.20">
    <property type="entry name" value="MFS general substrate transporter like domains"/>
    <property type="match status" value="1"/>
</dbReference>
<dbReference type="AlphaFoldDB" id="A0A336N2N4"/>
<evidence type="ECO:0000256" key="3">
    <source>
        <dbReference type="ARBA" id="ARBA00022989"/>
    </source>
</evidence>
<keyword evidence="3 6" id="KW-1133">Transmembrane helix</keyword>
<accession>A0A336N2N4</accession>
<gene>
    <name evidence="10" type="primary">CSON005240</name>
    <name evidence="9" type="synonym">CSON003765</name>
</gene>
<dbReference type="InterPro" id="IPR036259">
    <property type="entry name" value="MFS_trans_sf"/>
</dbReference>
<dbReference type="GO" id="GO:0022857">
    <property type="term" value="F:transmembrane transporter activity"/>
    <property type="evidence" value="ECO:0007669"/>
    <property type="project" value="InterPro"/>
</dbReference>
<reference evidence="10" key="2">
    <citation type="submission" date="2018-07" db="EMBL/GenBank/DDBJ databases">
        <authorList>
            <person name="Quirk P.G."/>
            <person name="Krulwich T.A."/>
        </authorList>
    </citation>
    <scope>NUCLEOTIDE SEQUENCE</scope>
</reference>
<name>A0A336N2N4_CULSO</name>
<feature type="transmembrane region" description="Helical" evidence="6">
    <location>
        <begin position="210"/>
        <end position="235"/>
    </location>
</feature>
<dbReference type="OMA" id="PSNRYRI"/>
<feature type="transmembrane region" description="Helical" evidence="6">
    <location>
        <begin position="409"/>
        <end position="434"/>
    </location>
</feature>
<organism evidence="10">
    <name type="scientific">Culicoides sonorensis</name>
    <name type="common">Biting midge</name>
    <dbReference type="NCBI Taxonomy" id="179676"/>
    <lineage>
        <taxon>Eukaryota</taxon>
        <taxon>Metazoa</taxon>
        <taxon>Ecdysozoa</taxon>
        <taxon>Arthropoda</taxon>
        <taxon>Hexapoda</taxon>
        <taxon>Insecta</taxon>
        <taxon>Pterygota</taxon>
        <taxon>Neoptera</taxon>
        <taxon>Endopterygota</taxon>
        <taxon>Diptera</taxon>
        <taxon>Nematocera</taxon>
        <taxon>Chironomoidea</taxon>
        <taxon>Ceratopogonidae</taxon>
        <taxon>Ceratopogoninae</taxon>
        <taxon>Culicoides</taxon>
        <taxon>Monoculicoides</taxon>
    </lineage>
</organism>
<dbReference type="EMBL" id="UFQT01002095">
    <property type="protein sequence ID" value="SSX32658.1"/>
    <property type="molecule type" value="Genomic_DNA"/>
</dbReference>
<evidence type="ECO:0000256" key="1">
    <source>
        <dbReference type="ARBA" id="ARBA00004141"/>
    </source>
</evidence>
<feature type="transmembrane region" description="Helical" evidence="6">
    <location>
        <begin position="152"/>
        <end position="169"/>
    </location>
</feature>
<comment type="subcellular location">
    <subcellularLocation>
        <location evidence="1">Membrane</location>
        <topology evidence="1">Multi-pass membrane protein</topology>
    </subcellularLocation>
</comment>
<protein>
    <submittedName>
        <fullName evidence="9">CSON003765 protein</fullName>
    </submittedName>
    <submittedName>
        <fullName evidence="10">CSON005240 protein</fullName>
    </submittedName>
</protein>
<feature type="transmembrane region" description="Helical" evidence="6">
    <location>
        <begin position="378"/>
        <end position="397"/>
    </location>
</feature>
<feature type="transmembrane region" description="Helical" evidence="6">
    <location>
        <begin position="52"/>
        <end position="75"/>
    </location>
</feature>
<evidence type="ECO:0000259" key="7">
    <source>
        <dbReference type="PROSITE" id="PS50850"/>
    </source>
</evidence>
<dbReference type="FunFam" id="1.20.1250.20:FF:000249">
    <property type="entry name" value="facilitated trehalose transporter Tret1"/>
    <property type="match status" value="1"/>
</dbReference>
<feature type="domain" description="Major facilitator superfamily (MFS) profile" evidence="7">
    <location>
        <begin position="52"/>
        <end position="502"/>
    </location>
</feature>
<keyword evidence="4 6" id="KW-0472">Membrane</keyword>
<feature type="transmembrane region" description="Helical" evidence="6">
    <location>
        <begin position="353"/>
        <end position="371"/>
    </location>
</feature>
<proteinExistence type="predicted"/>
<evidence type="ECO:0000256" key="5">
    <source>
        <dbReference type="ARBA" id="ARBA00023180"/>
    </source>
</evidence>
<feature type="transmembrane region" description="Helical" evidence="6">
    <location>
        <begin position="126"/>
        <end position="146"/>
    </location>
</feature>
<dbReference type="VEuPathDB" id="VectorBase:CSON003765"/>
<evidence type="ECO:0000256" key="2">
    <source>
        <dbReference type="ARBA" id="ARBA00022692"/>
    </source>
</evidence>
<evidence type="ECO:0000256" key="4">
    <source>
        <dbReference type="ARBA" id="ARBA00023136"/>
    </source>
</evidence>
<dbReference type="PROSITE" id="PS50850">
    <property type="entry name" value="MFS"/>
    <property type="match status" value="1"/>
</dbReference>
<dbReference type="InterPro" id="IPR003663">
    <property type="entry name" value="Sugar/inositol_transpt"/>
</dbReference>
<reference evidence="8" key="1">
    <citation type="submission" date="2018-04" db="EMBL/GenBank/DDBJ databases">
        <authorList>
            <person name="Go L.Y."/>
            <person name="Mitchell J.A."/>
        </authorList>
    </citation>
    <scope>NUCLEOTIDE SEQUENCE</scope>
    <source>
        <tissue evidence="8">Whole organism</tissue>
    </source>
</reference>
<dbReference type="InterPro" id="IPR050549">
    <property type="entry name" value="MFS_Trehalose_Transporter"/>
</dbReference>
<feature type="transmembrane region" description="Helical" evidence="6">
    <location>
        <begin position="446"/>
        <end position="466"/>
    </location>
</feature>
<dbReference type="EMBL" id="UFQT01000171">
    <property type="protein sequence ID" value="SSX21091.1"/>
    <property type="molecule type" value="Genomic_DNA"/>
</dbReference>
<dbReference type="GO" id="GO:0016020">
    <property type="term" value="C:membrane"/>
    <property type="evidence" value="ECO:0007669"/>
    <property type="project" value="UniProtKB-SubCell"/>
</dbReference>
<dbReference type="Pfam" id="PF00083">
    <property type="entry name" value="Sugar_tr"/>
    <property type="match status" value="1"/>
</dbReference>
<dbReference type="InterPro" id="IPR005828">
    <property type="entry name" value="MFS_sugar_transport-like"/>
</dbReference>
<sequence>MDPLSIGSSALSVHQREELNEKSDDAFREIIVSCRSLSRYESNSIKSALPQVICSIIAASFHIVIGIALAFSAIFIPQAESPDSDLPITQTQSSWVASIIVLVGPVASISAGFIMDAIGRLNTIKVAMIPAVIGWILIASASNVAMVLIGRILTGFGCIIGTSPAVVYITEVARPDLRGSLISMGPTLASLGMVIGYTKGAYLNWRYLSWISIGYCLVPAILIQIFVVESPVWLVGKGRMEDAARGLKYLYKNYPQPEHTNESLADMHLNALIREKESKRQERIRRNSKADDDTPVKTRPKWTGLLKPTGYKPLLVLCGLFILQQFSGIYITLFYAVTFFQEIGTDIDAYKCSILFGVTRLVMSVSNAWLLNKFKRRALLMVSTIGMAICMTFSGLATYMIKNGHDTPYWIPVIFLLLYVCTSMIGLLTIPWTMTAELFPNEIRGIAHSISYSMSNIFMFLAVQTYRPFQAFLGSAYVLQWFFAAVSIVAFFYSLLIIPETHGKKLSEIEAYFDNKTPTSTKRKPAETKVSKENNALIMQPRLKTISETEVMLKDENNGKVLS</sequence>
<dbReference type="VEuPathDB" id="VectorBase:CSON005240"/>
<feature type="transmembrane region" description="Helical" evidence="6">
    <location>
        <begin position="478"/>
        <end position="498"/>
    </location>
</feature>
<dbReference type="PRINTS" id="PR00171">
    <property type="entry name" value="SUGRTRNSPORT"/>
</dbReference>
<feature type="transmembrane region" description="Helical" evidence="6">
    <location>
        <begin position="95"/>
        <end position="114"/>
    </location>
</feature>
<evidence type="ECO:0000313" key="10">
    <source>
        <dbReference type="EMBL" id="SSX32658.1"/>
    </source>
</evidence>
<feature type="transmembrane region" description="Helical" evidence="6">
    <location>
        <begin position="181"/>
        <end position="198"/>
    </location>
</feature>
<evidence type="ECO:0000313" key="8">
    <source>
        <dbReference type="EMBL" id="SSX13219.1"/>
    </source>
</evidence>
<dbReference type="PANTHER" id="PTHR48021:SF24">
    <property type="entry name" value="MAJOR FACILITATOR SUPERFAMILY (MFS) PROFILE DOMAIN-CONTAINING PROTEIN"/>
    <property type="match status" value="1"/>
</dbReference>
<evidence type="ECO:0000256" key="6">
    <source>
        <dbReference type="SAM" id="Phobius"/>
    </source>
</evidence>
<dbReference type="PANTHER" id="PTHR48021">
    <property type="match status" value="1"/>
</dbReference>